<gene>
    <name evidence="2" type="ORF">GCM10011365_08940</name>
</gene>
<keyword evidence="3" id="KW-1185">Reference proteome</keyword>
<reference evidence="2" key="2">
    <citation type="submission" date="2020-09" db="EMBL/GenBank/DDBJ databases">
        <authorList>
            <person name="Sun Q."/>
            <person name="Zhou Y."/>
        </authorList>
    </citation>
    <scope>NUCLEOTIDE SEQUENCE</scope>
    <source>
        <strain evidence="2">CGMCC 1.12181</strain>
    </source>
</reference>
<feature type="domain" description="Methyltransferase FkbM" evidence="1">
    <location>
        <begin position="78"/>
        <end position="225"/>
    </location>
</feature>
<comment type="caution">
    <text evidence="2">The sequence shown here is derived from an EMBL/GenBank/DDBJ whole genome shotgun (WGS) entry which is preliminary data.</text>
</comment>
<reference evidence="2" key="1">
    <citation type="journal article" date="2014" name="Int. J. Syst. Evol. Microbiol.">
        <title>Complete genome sequence of Corynebacterium casei LMG S-19264T (=DSM 44701T), isolated from a smear-ripened cheese.</title>
        <authorList>
            <consortium name="US DOE Joint Genome Institute (JGI-PGF)"/>
            <person name="Walter F."/>
            <person name="Albersmeier A."/>
            <person name="Kalinowski J."/>
            <person name="Ruckert C."/>
        </authorList>
    </citation>
    <scope>NUCLEOTIDE SEQUENCE</scope>
    <source>
        <strain evidence="2">CGMCC 1.12181</strain>
    </source>
</reference>
<evidence type="ECO:0000313" key="2">
    <source>
        <dbReference type="EMBL" id="GGF90021.1"/>
    </source>
</evidence>
<name>A0A917FMK9_9GAMM</name>
<organism evidence="2 3">
    <name type="scientific">Marinicella pacifica</name>
    <dbReference type="NCBI Taxonomy" id="1171543"/>
    <lineage>
        <taxon>Bacteria</taxon>
        <taxon>Pseudomonadati</taxon>
        <taxon>Pseudomonadota</taxon>
        <taxon>Gammaproteobacteria</taxon>
        <taxon>Lysobacterales</taxon>
        <taxon>Marinicellaceae</taxon>
        <taxon>Marinicella</taxon>
    </lineage>
</organism>
<evidence type="ECO:0000259" key="1">
    <source>
        <dbReference type="Pfam" id="PF05050"/>
    </source>
</evidence>
<dbReference type="RefSeq" id="WP_188364492.1">
    <property type="nucleotide sequence ID" value="NZ_BAABJF010000017.1"/>
</dbReference>
<accession>A0A917FMK9</accession>
<dbReference type="EMBL" id="BMEO01000003">
    <property type="protein sequence ID" value="GGF90021.1"/>
    <property type="molecule type" value="Genomic_DNA"/>
</dbReference>
<dbReference type="Gene3D" id="3.40.50.150">
    <property type="entry name" value="Vaccinia Virus protein VP39"/>
    <property type="match status" value="1"/>
</dbReference>
<dbReference type="PANTHER" id="PTHR32026:SF10">
    <property type="entry name" value="METHYLTRANSFERASE-LIKE PROTEIN 24-RELATED"/>
    <property type="match status" value="1"/>
</dbReference>
<sequence length="243" mass="27994">MALTFWKKFEKSDFAQSAKLKFRQSYGREPKFRLDENCDITVFGDWGLPLDALNENDIVYSFGVCDDIDFELALINLKKVSVHAFDPTPYSVDWIAQQSLPAEFHFHPFAAAAEDGEFYLYPLVNKKGKKSAVMYSFSPHQESRNDGVLVQALSLQSTMKRLGHDNIDVLKMDVEGAEYDFLKSVIQSQLRPRLILVEFHHRFKDFDKQDTIDTVHLLRQSGYQIVYISPAGREMCFLNKSAF</sequence>
<protein>
    <recommendedName>
        <fullName evidence="1">Methyltransferase FkbM domain-containing protein</fullName>
    </recommendedName>
</protein>
<dbReference type="Proteomes" id="UP000605253">
    <property type="component" value="Unassembled WGS sequence"/>
</dbReference>
<dbReference type="PANTHER" id="PTHR32026">
    <property type="entry name" value="METHYLTRANSFERASE-LIKE PROTEIN 24"/>
    <property type="match status" value="1"/>
</dbReference>
<evidence type="ECO:0000313" key="3">
    <source>
        <dbReference type="Proteomes" id="UP000605253"/>
    </source>
</evidence>
<dbReference type="Pfam" id="PF05050">
    <property type="entry name" value="Methyltransf_21"/>
    <property type="match status" value="1"/>
</dbReference>
<dbReference type="InterPro" id="IPR026913">
    <property type="entry name" value="METTL24"/>
</dbReference>
<proteinExistence type="predicted"/>
<dbReference type="InterPro" id="IPR029063">
    <property type="entry name" value="SAM-dependent_MTases_sf"/>
</dbReference>
<dbReference type="AlphaFoldDB" id="A0A917FMK9"/>
<dbReference type="InterPro" id="IPR006342">
    <property type="entry name" value="FkbM_mtfrase"/>
</dbReference>
<dbReference type="NCBIfam" id="TIGR01444">
    <property type="entry name" value="fkbM_fam"/>
    <property type="match status" value="1"/>
</dbReference>
<dbReference type="SUPFAM" id="SSF53335">
    <property type="entry name" value="S-adenosyl-L-methionine-dependent methyltransferases"/>
    <property type="match status" value="1"/>
</dbReference>